<sequence length="685" mass="78251">MPSCQIQTNNLNEVQVLKENHSSNNNNSYNKIRKRGCSSSSSSSLVRRRRYRFKRAILAGKKGGTRTPVLPMWMTKSNSPSMATQQPLHSSGMPFKDKEVSSVSARKLAATLWEINDLPPSRTKKDFEVDNMRSYKETMIRSREKVVSMSGSGLFRPHMSDPSHSPTSEVKFMSKVSFFLNLYWLVGSGIKAFLHLIVQRMKGFEGDGCKRRVSALSHQHHSGDYYLKGLDSHSSACFTEEAENQQRNKKNRLKEARSGLSTSKKLLKVLNQVCLREQQSSSMSLILALGSELDRVCHQIDQLIREQDSSQNDIEHVMKHFAEEKAAWKKREREKIHEAIKYVAEEIEVEKKIRRQTERLNKKIAKEMADVKASHLKLSKELEREKRAKEIMEQTCDELARGIGEDRAQVQELKRESAKAQEEVEKEREMLQLADVLREERVQMKLSEAKYQFEEKNAVLEKVRNELEVYMRTKEDENGDVSPDFMRIKDLVSYFNEFNGRFQIAEKEDDVSAKDGEEDDVSAKDGEEHERDESDDGSDLHSIELKLDDDSSGYKWSFAHGNVAQDDSKRVSVDKESIGRKSLSEIIQWGNICFNKGTTRCGKSDFGISIQESSDHFDLESSTKILSRAQIQDDDDETESYSSMISPQDYMPCSNPVLRNDQSLISQYDGDAGGNSLVLDGENLK</sequence>
<dbReference type="EMBL" id="CAXHTB010000003">
    <property type="protein sequence ID" value="CAL0303996.1"/>
    <property type="molecule type" value="Genomic_DNA"/>
</dbReference>
<dbReference type="Proteomes" id="UP001497480">
    <property type="component" value="Unassembled WGS sequence"/>
</dbReference>
<evidence type="ECO:0000256" key="2">
    <source>
        <dbReference type="SAM" id="MobiDB-lite"/>
    </source>
</evidence>
<dbReference type="PANTHER" id="PTHR31071:SF16">
    <property type="entry name" value="MYB-LIKE PROTEIN Z ISOFORM X1"/>
    <property type="match status" value="1"/>
</dbReference>
<dbReference type="AlphaFoldDB" id="A0AAV1W432"/>
<gene>
    <name evidence="3" type="ORF">LLUT_LOCUS5056</name>
</gene>
<feature type="region of interest" description="Disordered" evidence="2">
    <location>
        <begin position="630"/>
        <end position="653"/>
    </location>
</feature>
<protein>
    <submittedName>
        <fullName evidence="3">Uncharacterized protein</fullName>
    </submittedName>
</protein>
<evidence type="ECO:0000313" key="3">
    <source>
        <dbReference type="EMBL" id="CAL0303996.1"/>
    </source>
</evidence>
<name>A0AAV1W432_LUPLU</name>
<comment type="caution">
    <text evidence="3">The sequence shown here is derived from an EMBL/GenBank/DDBJ whole genome shotgun (WGS) entry which is preliminary data.</text>
</comment>
<evidence type="ECO:0000313" key="4">
    <source>
        <dbReference type="Proteomes" id="UP001497480"/>
    </source>
</evidence>
<feature type="region of interest" description="Disordered" evidence="2">
    <location>
        <begin position="506"/>
        <end position="541"/>
    </location>
</feature>
<feature type="coiled-coil region" evidence="1">
    <location>
        <begin position="375"/>
        <end position="480"/>
    </location>
</feature>
<organism evidence="3 4">
    <name type="scientific">Lupinus luteus</name>
    <name type="common">European yellow lupine</name>
    <dbReference type="NCBI Taxonomy" id="3873"/>
    <lineage>
        <taxon>Eukaryota</taxon>
        <taxon>Viridiplantae</taxon>
        <taxon>Streptophyta</taxon>
        <taxon>Embryophyta</taxon>
        <taxon>Tracheophyta</taxon>
        <taxon>Spermatophyta</taxon>
        <taxon>Magnoliopsida</taxon>
        <taxon>eudicotyledons</taxon>
        <taxon>Gunneridae</taxon>
        <taxon>Pentapetalae</taxon>
        <taxon>rosids</taxon>
        <taxon>fabids</taxon>
        <taxon>Fabales</taxon>
        <taxon>Fabaceae</taxon>
        <taxon>Papilionoideae</taxon>
        <taxon>50 kb inversion clade</taxon>
        <taxon>genistoids sensu lato</taxon>
        <taxon>core genistoids</taxon>
        <taxon>Genisteae</taxon>
        <taxon>Lupinus</taxon>
    </lineage>
</organism>
<accession>A0AAV1W432</accession>
<keyword evidence="4" id="KW-1185">Reference proteome</keyword>
<proteinExistence type="predicted"/>
<keyword evidence="1" id="KW-0175">Coiled coil</keyword>
<dbReference type="InterPro" id="IPR043424">
    <property type="entry name" value="BLT-like"/>
</dbReference>
<feature type="region of interest" description="Disordered" evidence="2">
    <location>
        <begin position="21"/>
        <end position="43"/>
    </location>
</feature>
<dbReference type="PANTHER" id="PTHR31071">
    <property type="entry name" value="GB|AAF24581.1"/>
    <property type="match status" value="1"/>
</dbReference>
<reference evidence="3 4" key="1">
    <citation type="submission" date="2024-03" db="EMBL/GenBank/DDBJ databases">
        <authorList>
            <person name="Martinez-Hernandez J."/>
        </authorList>
    </citation>
    <scope>NUCLEOTIDE SEQUENCE [LARGE SCALE GENOMIC DNA]</scope>
</reference>
<evidence type="ECO:0000256" key="1">
    <source>
        <dbReference type="SAM" id="Coils"/>
    </source>
</evidence>